<evidence type="ECO:0000313" key="3">
    <source>
        <dbReference type="RefSeq" id="XP_027337168.1"/>
    </source>
</evidence>
<gene>
    <name evidence="3" type="primary">LOC113850840</name>
</gene>
<keyword evidence="2" id="KW-1185">Reference proteome</keyword>
<dbReference type="OrthoDB" id="1939135at2759"/>
<protein>
    <submittedName>
        <fullName evidence="3">Uncharacterized protein LOC113850840</fullName>
    </submittedName>
</protein>
<dbReference type="RefSeq" id="XP_027337168.1">
    <property type="nucleotide sequence ID" value="XM_027481367.1"/>
</dbReference>
<sequence length="162" mass="18665">MIRDKIKVAQDRQKSYYDKRRKQLEFQVRDHVFLKVSPVTEVGRALKSQKLSPKFIGLFEVLSRIGLAVYRIALPPNLSNLHPVFHVSQLRQYVSDPSHVIDLDPVQVREDLSYDVYPMRIADYRVKQLRSQEISLVKVIKTISIGLSKGVDGTVMGLRISF</sequence>
<reference evidence="2" key="1">
    <citation type="journal article" date="2019" name="Toxins">
        <title>Detection of Abrin-Like and Prepropulchellin-Like Toxin Genes and Transcripts Using Whole Genome Sequencing and Full-Length Transcript Sequencing of Abrus precatorius.</title>
        <authorList>
            <person name="Hovde B.T."/>
            <person name="Daligault H.E."/>
            <person name="Hanschen E.R."/>
            <person name="Kunde Y.A."/>
            <person name="Johnson M.B."/>
            <person name="Starkenburg S.R."/>
            <person name="Johnson S.L."/>
        </authorList>
    </citation>
    <scope>NUCLEOTIDE SEQUENCE [LARGE SCALE GENOMIC DNA]</scope>
</reference>
<name>A0A8B8K2C1_ABRPR</name>
<dbReference type="PANTHER" id="PTHR46148">
    <property type="entry name" value="CHROMO DOMAIN-CONTAINING PROTEIN"/>
    <property type="match status" value="1"/>
</dbReference>
<evidence type="ECO:0000259" key="1">
    <source>
        <dbReference type="Pfam" id="PF24626"/>
    </source>
</evidence>
<reference evidence="3" key="2">
    <citation type="submission" date="2025-08" db="UniProtKB">
        <authorList>
            <consortium name="RefSeq"/>
        </authorList>
    </citation>
    <scope>IDENTIFICATION</scope>
    <source>
        <tissue evidence="3">Young leaves</tissue>
    </source>
</reference>
<feature type="domain" description="Tf2-1-like SH3-like" evidence="1">
    <location>
        <begin position="30"/>
        <end position="94"/>
    </location>
</feature>
<dbReference type="AlphaFoldDB" id="A0A8B8K2C1"/>
<evidence type="ECO:0000313" key="2">
    <source>
        <dbReference type="Proteomes" id="UP000694853"/>
    </source>
</evidence>
<dbReference type="InterPro" id="IPR056924">
    <property type="entry name" value="SH3_Tf2-1"/>
</dbReference>
<organism evidence="2 3">
    <name type="scientific">Abrus precatorius</name>
    <name type="common">Indian licorice</name>
    <name type="synonym">Glycine abrus</name>
    <dbReference type="NCBI Taxonomy" id="3816"/>
    <lineage>
        <taxon>Eukaryota</taxon>
        <taxon>Viridiplantae</taxon>
        <taxon>Streptophyta</taxon>
        <taxon>Embryophyta</taxon>
        <taxon>Tracheophyta</taxon>
        <taxon>Spermatophyta</taxon>
        <taxon>Magnoliopsida</taxon>
        <taxon>eudicotyledons</taxon>
        <taxon>Gunneridae</taxon>
        <taxon>Pentapetalae</taxon>
        <taxon>rosids</taxon>
        <taxon>fabids</taxon>
        <taxon>Fabales</taxon>
        <taxon>Fabaceae</taxon>
        <taxon>Papilionoideae</taxon>
        <taxon>50 kb inversion clade</taxon>
        <taxon>NPAAA clade</taxon>
        <taxon>indigoferoid/millettioid clade</taxon>
        <taxon>Abreae</taxon>
        <taxon>Abrus</taxon>
    </lineage>
</organism>
<proteinExistence type="predicted"/>
<dbReference type="Pfam" id="PF24626">
    <property type="entry name" value="SH3_Tf2-1"/>
    <property type="match status" value="1"/>
</dbReference>
<dbReference type="KEGG" id="aprc:113850840"/>
<dbReference type="PANTHER" id="PTHR46148:SF60">
    <property type="entry name" value="CHROMO DOMAIN-CONTAINING PROTEIN"/>
    <property type="match status" value="1"/>
</dbReference>
<accession>A0A8B8K2C1</accession>
<dbReference type="Proteomes" id="UP000694853">
    <property type="component" value="Unplaced"/>
</dbReference>
<dbReference type="GeneID" id="113850840"/>